<dbReference type="InterPro" id="IPR044020">
    <property type="entry name" value="DUF5676"/>
</dbReference>
<organism evidence="2">
    <name type="scientific">hydrothermal vent metagenome</name>
    <dbReference type="NCBI Taxonomy" id="652676"/>
    <lineage>
        <taxon>unclassified sequences</taxon>
        <taxon>metagenomes</taxon>
        <taxon>ecological metagenomes</taxon>
    </lineage>
</organism>
<keyword evidence="1" id="KW-0812">Transmembrane</keyword>
<evidence type="ECO:0000313" key="2">
    <source>
        <dbReference type="EMBL" id="VAX29717.1"/>
    </source>
</evidence>
<dbReference type="Pfam" id="PF18926">
    <property type="entry name" value="DUF5676"/>
    <property type="match status" value="1"/>
</dbReference>
<sequence length="95" mass="10806">MKRGLSISAVGHATSLTIAISFTLCVLFDLLFPAHAMYGVWQKLLPGFEWLTWGSFFLGLIESYGYGWFFALIWTPIYNVTAMSEYKKRGNKDVN</sequence>
<dbReference type="EMBL" id="UOGF01000055">
    <property type="protein sequence ID" value="VAX29717.1"/>
    <property type="molecule type" value="Genomic_DNA"/>
</dbReference>
<evidence type="ECO:0000256" key="1">
    <source>
        <dbReference type="SAM" id="Phobius"/>
    </source>
</evidence>
<protein>
    <submittedName>
        <fullName evidence="2">Uncharacterized protein</fullName>
    </submittedName>
</protein>
<feature type="transmembrane region" description="Helical" evidence="1">
    <location>
        <begin position="12"/>
        <end position="36"/>
    </location>
</feature>
<gene>
    <name evidence="2" type="ORF">MNBD_NITROSPIRAE01-498</name>
</gene>
<reference evidence="2" key="1">
    <citation type="submission" date="2018-06" db="EMBL/GenBank/DDBJ databases">
        <authorList>
            <person name="Zhirakovskaya E."/>
        </authorList>
    </citation>
    <scope>NUCLEOTIDE SEQUENCE</scope>
</reference>
<dbReference type="AlphaFoldDB" id="A0A3B1DM02"/>
<proteinExistence type="predicted"/>
<accession>A0A3B1DM02</accession>
<keyword evidence="1" id="KW-0472">Membrane</keyword>
<feature type="transmembrane region" description="Helical" evidence="1">
    <location>
        <begin position="56"/>
        <end position="80"/>
    </location>
</feature>
<name>A0A3B1DM02_9ZZZZ</name>
<keyword evidence="1" id="KW-1133">Transmembrane helix</keyword>